<dbReference type="EMBL" id="RZGK01000003">
    <property type="protein sequence ID" value="KAF9700497.1"/>
    <property type="molecule type" value="Genomic_DNA"/>
</dbReference>
<reference evidence="1" key="2">
    <citation type="submission" date="2020-09" db="EMBL/GenBank/DDBJ databases">
        <title>Reference genome assembly for Australian Ascochyta lentis isolate Al4.</title>
        <authorList>
            <person name="Lee R.C."/>
            <person name="Farfan-Caceres L.M."/>
            <person name="Debler J.W."/>
            <person name="Williams A.H."/>
            <person name="Henares B.M."/>
        </authorList>
    </citation>
    <scope>NUCLEOTIDE SEQUENCE</scope>
    <source>
        <strain evidence="1">Al4</strain>
    </source>
</reference>
<sequence>MTTMRHPRLPPARTEDKMAPAITVRPKAMLPETCLLELELQTSQLLQFLKKAEQFYTVFGQLARETKSYQNQSEKNL</sequence>
<reference evidence="1" key="1">
    <citation type="submission" date="2018-12" db="EMBL/GenBank/DDBJ databases">
        <authorList>
            <person name="Syme R.A."/>
            <person name="Farfan-Caceres L."/>
            <person name="Lichtenzveig J."/>
        </authorList>
    </citation>
    <scope>NUCLEOTIDE SEQUENCE</scope>
    <source>
        <strain evidence="1">Al4</strain>
    </source>
</reference>
<name>A0A8H7JCZ9_9PLEO</name>
<organism evidence="1 2">
    <name type="scientific">Ascochyta lentis</name>
    <dbReference type="NCBI Taxonomy" id="205686"/>
    <lineage>
        <taxon>Eukaryota</taxon>
        <taxon>Fungi</taxon>
        <taxon>Dikarya</taxon>
        <taxon>Ascomycota</taxon>
        <taxon>Pezizomycotina</taxon>
        <taxon>Dothideomycetes</taxon>
        <taxon>Pleosporomycetidae</taxon>
        <taxon>Pleosporales</taxon>
        <taxon>Pleosporineae</taxon>
        <taxon>Didymellaceae</taxon>
        <taxon>Ascochyta</taxon>
    </lineage>
</organism>
<dbReference type="Proteomes" id="UP000651452">
    <property type="component" value="Unassembled WGS sequence"/>
</dbReference>
<accession>A0A8H7JCZ9</accession>
<gene>
    <name evidence="1" type="ORF">EKO04_001398</name>
</gene>
<keyword evidence="2" id="KW-1185">Reference proteome</keyword>
<evidence type="ECO:0000313" key="1">
    <source>
        <dbReference type="EMBL" id="KAF9700497.1"/>
    </source>
</evidence>
<proteinExistence type="predicted"/>
<protein>
    <submittedName>
        <fullName evidence="1">Uncharacterized protein</fullName>
    </submittedName>
</protein>
<dbReference type="AlphaFoldDB" id="A0A8H7JCZ9"/>
<comment type="caution">
    <text evidence="1">The sequence shown here is derived from an EMBL/GenBank/DDBJ whole genome shotgun (WGS) entry which is preliminary data.</text>
</comment>
<evidence type="ECO:0000313" key="2">
    <source>
        <dbReference type="Proteomes" id="UP000651452"/>
    </source>
</evidence>